<evidence type="ECO:0000313" key="2">
    <source>
        <dbReference type="EMBL" id="SHM71381.1"/>
    </source>
</evidence>
<keyword evidence="2" id="KW-0808">Transferase</keyword>
<gene>
    <name evidence="2" type="ORF">SAMN02746066_02992</name>
</gene>
<dbReference type="STRING" id="1120996.SAMN02746066_02992"/>
<dbReference type="PANTHER" id="PTHR43415:SF3">
    <property type="entry name" value="GNAT-FAMILY ACETYLTRANSFERASE"/>
    <property type="match status" value="1"/>
</dbReference>
<sequence length="186" mass="21496">MTKINREWEKDGFVLRLAKIEDAEQYYEDNFNPLDAQIARLTGCKSEFSHDEVVGFFKKCVKSEERYDFLIISPEGKIIGESVINEIDSEVRSANFRIGLFHSTECGKGIGSWAICKTRDFAFEELQLHRLELDVFSYNTRAEKAYIKAGFKREGVLRDAIKDGDSYADDILMAILEEEWKELKTN</sequence>
<protein>
    <submittedName>
        <fullName evidence="2">Protein N-acetyltransferase, RimJ/RimL family</fullName>
    </submittedName>
</protein>
<dbReference type="AlphaFoldDB" id="A0A1M7L0Z0"/>
<proteinExistence type="predicted"/>
<dbReference type="GO" id="GO:0016747">
    <property type="term" value="F:acyltransferase activity, transferring groups other than amino-acyl groups"/>
    <property type="evidence" value="ECO:0007669"/>
    <property type="project" value="InterPro"/>
</dbReference>
<dbReference type="EMBL" id="FRCP01000015">
    <property type="protein sequence ID" value="SHM71381.1"/>
    <property type="molecule type" value="Genomic_DNA"/>
</dbReference>
<dbReference type="InterPro" id="IPR000182">
    <property type="entry name" value="GNAT_dom"/>
</dbReference>
<name>A0A1M7L0Z0_9FIRM</name>
<dbReference type="RefSeq" id="WP_242952555.1">
    <property type="nucleotide sequence ID" value="NZ_FRCP01000015.1"/>
</dbReference>
<reference evidence="2 3" key="1">
    <citation type="submission" date="2016-11" db="EMBL/GenBank/DDBJ databases">
        <authorList>
            <person name="Jaros S."/>
            <person name="Januszkiewicz K."/>
            <person name="Wedrychowicz H."/>
        </authorList>
    </citation>
    <scope>NUCLEOTIDE SEQUENCE [LARGE SCALE GENOMIC DNA]</scope>
    <source>
        <strain evidence="2 3">DSM 15930</strain>
    </source>
</reference>
<evidence type="ECO:0000313" key="3">
    <source>
        <dbReference type="Proteomes" id="UP000184038"/>
    </source>
</evidence>
<dbReference type="PANTHER" id="PTHR43415">
    <property type="entry name" value="SPERMIDINE N(1)-ACETYLTRANSFERASE"/>
    <property type="match status" value="1"/>
</dbReference>
<dbReference type="PROSITE" id="PS51186">
    <property type="entry name" value="GNAT"/>
    <property type="match status" value="1"/>
</dbReference>
<feature type="domain" description="N-acetyltransferase" evidence="1">
    <location>
        <begin position="13"/>
        <end position="178"/>
    </location>
</feature>
<organism evidence="2 3">
    <name type="scientific">Anaerosporobacter mobilis DSM 15930</name>
    <dbReference type="NCBI Taxonomy" id="1120996"/>
    <lineage>
        <taxon>Bacteria</taxon>
        <taxon>Bacillati</taxon>
        <taxon>Bacillota</taxon>
        <taxon>Clostridia</taxon>
        <taxon>Lachnospirales</taxon>
        <taxon>Lachnospiraceae</taxon>
        <taxon>Anaerosporobacter</taxon>
    </lineage>
</organism>
<dbReference type="Proteomes" id="UP000184038">
    <property type="component" value="Unassembled WGS sequence"/>
</dbReference>
<evidence type="ECO:0000259" key="1">
    <source>
        <dbReference type="PROSITE" id="PS51186"/>
    </source>
</evidence>
<accession>A0A1M7L0Z0</accession>
<dbReference type="Pfam" id="PF13302">
    <property type="entry name" value="Acetyltransf_3"/>
    <property type="match status" value="1"/>
</dbReference>
<dbReference type="InterPro" id="IPR016181">
    <property type="entry name" value="Acyl_CoA_acyltransferase"/>
</dbReference>
<dbReference type="Gene3D" id="3.40.630.30">
    <property type="match status" value="1"/>
</dbReference>
<keyword evidence="3" id="KW-1185">Reference proteome</keyword>
<dbReference type="SUPFAM" id="SSF55729">
    <property type="entry name" value="Acyl-CoA N-acyltransferases (Nat)"/>
    <property type="match status" value="1"/>
</dbReference>